<evidence type="ECO:0000313" key="4">
    <source>
        <dbReference type="Proteomes" id="UP000548423"/>
    </source>
</evidence>
<dbReference type="Pfam" id="PF00797">
    <property type="entry name" value="Acetyltransf_2"/>
    <property type="match status" value="1"/>
</dbReference>
<accession>A0A852TEX4</accession>
<dbReference type="PANTHER" id="PTHR11786:SF0">
    <property type="entry name" value="ARYLAMINE N-ACETYLTRANSFERASE 4-RELATED"/>
    <property type="match status" value="1"/>
</dbReference>
<reference evidence="4" key="1">
    <citation type="submission" date="2020-07" db="EMBL/GenBank/DDBJ databases">
        <authorList>
            <person name="Partida-Martinez L."/>
            <person name="Huntemann M."/>
            <person name="Clum A."/>
            <person name="Wang J."/>
            <person name="Palaniappan K."/>
            <person name="Ritter S."/>
            <person name="Chen I.-M."/>
            <person name="Stamatis D."/>
            <person name="Reddy T."/>
            <person name="O'Malley R."/>
            <person name="Daum C."/>
            <person name="Shapiro N."/>
            <person name="Ivanova N."/>
            <person name="Kyrpides N."/>
            <person name="Woyke T."/>
        </authorList>
    </citation>
    <scope>NUCLEOTIDE SEQUENCE [LARGE SCALE GENOMIC DNA]</scope>
    <source>
        <strain evidence="4">AT2.8</strain>
    </source>
</reference>
<dbReference type="EMBL" id="JACCBX010000009">
    <property type="protein sequence ID" value="NYE07353.1"/>
    <property type="molecule type" value="Genomic_DNA"/>
</dbReference>
<dbReference type="InterPro" id="IPR053710">
    <property type="entry name" value="Arylamine_NAT_domain_sf"/>
</dbReference>
<comment type="similarity">
    <text evidence="1 2">Belongs to the arylamine N-acetyltransferase family.</text>
</comment>
<dbReference type="Proteomes" id="UP000548423">
    <property type="component" value="Unassembled WGS sequence"/>
</dbReference>
<dbReference type="PANTHER" id="PTHR11786">
    <property type="entry name" value="N-HYDROXYARYLAMINE O-ACETYLTRANSFERASE"/>
    <property type="match status" value="1"/>
</dbReference>
<dbReference type="InterPro" id="IPR038765">
    <property type="entry name" value="Papain-like_cys_pep_sf"/>
</dbReference>
<proteinExistence type="inferred from homology"/>
<dbReference type="PRINTS" id="PR01543">
    <property type="entry name" value="ANATRNSFRASE"/>
</dbReference>
<dbReference type="Gene3D" id="3.30.2140.20">
    <property type="match status" value="1"/>
</dbReference>
<organism evidence="3 4">
    <name type="scientific">Neobacillus niacini</name>
    <dbReference type="NCBI Taxonomy" id="86668"/>
    <lineage>
        <taxon>Bacteria</taxon>
        <taxon>Bacillati</taxon>
        <taxon>Bacillota</taxon>
        <taxon>Bacilli</taxon>
        <taxon>Bacillales</taxon>
        <taxon>Bacillaceae</taxon>
        <taxon>Neobacillus</taxon>
    </lineage>
</organism>
<dbReference type="GO" id="GO:0046990">
    <property type="term" value="F:N-hydroxyarylamine O-acetyltransferase activity"/>
    <property type="evidence" value="ECO:0007669"/>
    <property type="project" value="UniProtKB-EC"/>
</dbReference>
<dbReference type="AlphaFoldDB" id="A0A852TEX4"/>
<evidence type="ECO:0000256" key="1">
    <source>
        <dbReference type="ARBA" id="ARBA00006547"/>
    </source>
</evidence>
<protein>
    <submittedName>
        <fullName evidence="3">N-hydroxyarylamine O-acetyltransferase</fullName>
        <ecNumber evidence="3">2.3.1.118</ecNumber>
    </submittedName>
</protein>
<gene>
    <name evidence="3" type="ORF">F4694_004164</name>
</gene>
<comment type="caution">
    <text evidence="3">The sequence shown here is derived from an EMBL/GenBank/DDBJ whole genome shotgun (WGS) entry which is preliminary data.</text>
</comment>
<dbReference type="SUPFAM" id="SSF54001">
    <property type="entry name" value="Cysteine proteinases"/>
    <property type="match status" value="1"/>
</dbReference>
<dbReference type="EC" id="2.3.1.118" evidence="3"/>
<dbReference type="InterPro" id="IPR001447">
    <property type="entry name" value="Arylamine_N-AcTrfase"/>
</dbReference>
<evidence type="ECO:0000313" key="3">
    <source>
        <dbReference type="EMBL" id="NYE07353.1"/>
    </source>
</evidence>
<evidence type="ECO:0000256" key="2">
    <source>
        <dbReference type="RuleBase" id="RU003452"/>
    </source>
</evidence>
<sequence>MNNVNELFRDRVGIAQEKKITFDYLNTVLEKTAKTIPFENLCIIEKRTKEITIENLTSKLLQQNEGGLCYELNTILYLFLTENGISPSLVRGVTYNHMSQQWSGTGNTHVLNLITHNGQIYLVDTGFGGNLPLKPIPLSGETVSSSNGEFRVERTDSEHGDNILYMKLNRNDEDWKIGYAFNSKESIQNISELNEVQRIIVEHPESAFNKKPLITKITDKGNITLTDTSFTQWVDRTLNKENIDEKRFNEIRKDYFNL</sequence>
<keyword evidence="3" id="KW-0808">Transferase</keyword>
<reference evidence="4" key="2">
    <citation type="submission" date="2020-08" db="EMBL/GenBank/DDBJ databases">
        <title>The Agave Microbiome: Exploring the role of microbial communities in plant adaptations to desert environments.</title>
        <authorList>
            <person name="Partida-Martinez L.P."/>
        </authorList>
    </citation>
    <scope>NUCLEOTIDE SEQUENCE [LARGE SCALE GENOMIC DNA]</scope>
    <source>
        <strain evidence="4">AT2.8</strain>
    </source>
</reference>
<keyword evidence="3" id="KW-0012">Acyltransferase</keyword>
<name>A0A852TEX4_9BACI</name>